<evidence type="ECO:0008006" key="2">
    <source>
        <dbReference type="Google" id="ProtNLM"/>
    </source>
</evidence>
<dbReference type="Gene3D" id="1.10.1330.10">
    <property type="entry name" value="Dockerin domain"/>
    <property type="match status" value="1"/>
</dbReference>
<evidence type="ECO:0000313" key="1">
    <source>
        <dbReference type="EMBL" id="SUZ95704.1"/>
    </source>
</evidence>
<dbReference type="EMBL" id="UINC01002347">
    <property type="protein sequence ID" value="SUZ95704.1"/>
    <property type="molecule type" value="Genomic_DNA"/>
</dbReference>
<accession>A0A381RWW5</accession>
<dbReference type="PANTHER" id="PTHR34853">
    <property type="match status" value="1"/>
</dbReference>
<dbReference type="InterPro" id="IPR005152">
    <property type="entry name" value="Lipase_secreted"/>
</dbReference>
<dbReference type="Gene3D" id="3.40.50.1820">
    <property type="entry name" value="alpha/beta hydrolase"/>
    <property type="match status" value="1"/>
</dbReference>
<dbReference type="Gene3D" id="1.10.260.160">
    <property type="match status" value="1"/>
</dbReference>
<dbReference type="PANTHER" id="PTHR34853:SF1">
    <property type="entry name" value="LIPASE 5"/>
    <property type="match status" value="1"/>
</dbReference>
<proteinExistence type="predicted"/>
<protein>
    <recommendedName>
        <fullName evidence="2">Peptidase S9 prolyl oligopeptidase catalytic domain-containing protein</fullName>
    </recommendedName>
</protein>
<dbReference type="InterPro" id="IPR029058">
    <property type="entry name" value="AB_hydrolase_fold"/>
</dbReference>
<sequence length="460" mass="51655">MKSFNRFIAMLIYCFSFGWTDPGDLIDYNHQSSFSVTVIEFILNSMGNDLSLPVYSISVYDIHYESHRPDGTVDTLSGLISIPQSPTKAFPIAAYQHGTILLDNQAPSITGMSLNNLEILLVGLITTPSGFVSIFPDYAGLGDPENFHPYIIADSHTRAVVNMIRALRQLSEELTGDDQFQLNDQLFLIGYSDGGYATLAAQRGIQLHYPDEFPVTASCPMAGPYDLAGTMVDYFLSEPVYSQPYYVPYVLTSHLWYYQGLDVDFHEYFEPFWADTLPSLFDGTHSGGEINEMMPDNPLDILLPEVLDEFINSDDHFFRQTLQENTLLDWVPESPTYFYHGLGDDIVPYENAQVAYDTFVDSGASNVNLILYPVELGGHSEVAPICLFAGYEVILDYQTISPKGDMNGDGSLFAEDMDLLSESTLFENDLTEFQWWAGDIDYDDSHSVFDLLRLSDLLED</sequence>
<dbReference type="SUPFAM" id="SSF63446">
    <property type="entry name" value="Type I dockerin domain"/>
    <property type="match status" value="1"/>
</dbReference>
<dbReference type="AlphaFoldDB" id="A0A381RWW5"/>
<name>A0A381RWW5_9ZZZZ</name>
<gene>
    <name evidence="1" type="ORF">METZ01_LOCUS48558</name>
</gene>
<dbReference type="SUPFAM" id="SSF53474">
    <property type="entry name" value="alpha/beta-Hydrolases"/>
    <property type="match status" value="1"/>
</dbReference>
<dbReference type="GO" id="GO:0016042">
    <property type="term" value="P:lipid catabolic process"/>
    <property type="evidence" value="ECO:0007669"/>
    <property type="project" value="InterPro"/>
</dbReference>
<dbReference type="GO" id="GO:0004806">
    <property type="term" value="F:triacylglycerol lipase activity"/>
    <property type="evidence" value="ECO:0007669"/>
    <property type="project" value="InterPro"/>
</dbReference>
<dbReference type="InterPro" id="IPR036439">
    <property type="entry name" value="Dockerin_dom_sf"/>
</dbReference>
<reference evidence="1" key="1">
    <citation type="submission" date="2018-05" db="EMBL/GenBank/DDBJ databases">
        <authorList>
            <person name="Lanie J.A."/>
            <person name="Ng W.-L."/>
            <person name="Kazmierczak K.M."/>
            <person name="Andrzejewski T.M."/>
            <person name="Davidsen T.M."/>
            <person name="Wayne K.J."/>
            <person name="Tettelin H."/>
            <person name="Glass J.I."/>
            <person name="Rusch D."/>
            <person name="Podicherti R."/>
            <person name="Tsui H.-C.T."/>
            <person name="Winkler M.E."/>
        </authorList>
    </citation>
    <scope>NUCLEOTIDE SEQUENCE</scope>
</reference>
<organism evidence="1">
    <name type="scientific">marine metagenome</name>
    <dbReference type="NCBI Taxonomy" id="408172"/>
    <lineage>
        <taxon>unclassified sequences</taxon>
        <taxon>metagenomes</taxon>
        <taxon>ecological metagenomes</taxon>
    </lineage>
</organism>
<dbReference type="GO" id="GO:0000272">
    <property type="term" value="P:polysaccharide catabolic process"/>
    <property type="evidence" value="ECO:0007669"/>
    <property type="project" value="InterPro"/>
</dbReference>
<dbReference type="Pfam" id="PF03583">
    <property type="entry name" value="LIP"/>
    <property type="match status" value="1"/>
</dbReference>